<dbReference type="PANTHER" id="PTHR44103:SF1">
    <property type="entry name" value="PROPROTEIN CONVERTASE P"/>
    <property type="match status" value="1"/>
</dbReference>
<comment type="caution">
    <text evidence="4">The sequence shown here is derived from an EMBL/GenBank/DDBJ whole genome shotgun (WGS) entry which is preliminary data.</text>
</comment>
<sequence>MKHCLATTAALVLAVTAGGLAAPAVASAGRPAAFAAAETAAPLTVPADSEIVSAGPTGMLTRSGTGTGTAYRWTRHADGQTTVLPGGTHWGSPGTDVVVSRDGAVFTLTDMGDPAAPPTVVDTSAFNTAATPYEFQRAVGRTLLMKKSVEGRADTVHLVSLEDGKVVDRKVAVPDGNQIRYHYAPRPGDLALLHVSPDYTVWTLSVVDPATGALTESHVTKPHVQIGGVTLTPKHVTWVEDPYSSVNRRLVVADRTTDERRTVPLSSPGDTTGTSFRSLGDWLVYANPGGGTALSPSPLHPLAVRSATTGETFPLLAHAGSVVPDGNGGLLALGGTLAHGEGLYRIAPDAATGRPAATLVRTSGLPTALTAVTETLPPAGTLDFDAAGGELAAGWKLSRFNATASLTLEHTASGRTATVAAPAPRAGVTDVDLTWNGLYEDGMPAYNGAYTWTMRAEPANGIGPAIERRGTFTLTRAPRPHDVDGNGSPDLLTRSANGYLTSSDLRQLRSLTSEGQPVPPYEPYHLSIGGGWQVYDRVTATGDIAGSGHGDLVARDGTGMLWFYAGKGTHTAPLAARTQVGGGWQIYDKLIGGSDLTGDGRADLLAADRSGVLWLYASTGDAKSPFAARKQVGGGWQQYNEITATGDLAGATGGDLVARDASGALWLYLGKGDGTFTTRTPVGGGWQQFRRILGVGDVDGDGRNDLVAGSATPALDSTSYSGLFLYRGTGSRTAPFAAKEYLAQVPLDEELH</sequence>
<keyword evidence="5" id="KW-1185">Reference proteome</keyword>
<name>A0ABW7BLD1_9ACTN</name>
<dbReference type="PANTHER" id="PTHR44103">
    <property type="entry name" value="PROPROTEIN CONVERTASE P"/>
    <property type="match status" value="1"/>
</dbReference>
<feature type="signal peptide" evidence="3">
    <location>
        <begin position="1"/>
        <end position="28"/>
    </location>
</feature>
<dbReference type="EMBL" id="JBICZW010000003">
    <property type="protein sequence ID" value="MFG3188338.1"/>
    <property type="molecule type" value="Genomic_DNA"/>
</dbReference>
<keyword evidence="1 3" id="KW-0732">Signal</keyword>
<evidence type="ECO:0000256" key="1">
    <source>
        <dbReference type="ARBA" id="ARBA00022729"/>
    </source>
</evidence>
<dbReference type="RefSeq" id="WP_392879795.1">
    <property type="nucleotide sequence ID" value="NZ_JBICZW010000003.1"/>
</dbReference>
<protein>
    <submittedName>
        <fullName evidence="4">FG-GAP-like repeat-containing protein</fullName>
    </submittedName>
</protein>
<accession>A0ABW7BLD1</accession>
<evidence type="ECO:0000256" key="3">
    <source>
        <dbReference type="SAM" id="SignalP"/>
    </source>
</evidence>
<feature type="chain" id="PRO_5045223184" evidence="3">
    <location>
        <begin position="29"/>
        <end position="752"/>
    </location>
</feature>
<organism evidence="4 5">
    <name type="scientific">Streptomyces omiyaensis</name>
    <dbReference type="NCBI Taxonomy" id="68247"/>
    <lineage>
        <taxon>Bacteria</taxon>
        <taxon>Bacillati</taxon>
        <taxon>Actinomycetota</taxon>
        <taxon>Actinomycetes</taxon>
        <taxon>Kitasatosporales</taxon>
        <taxon>Streptomycetaceae</taxon>
        <taxon>Streptomyces</taxon>
    </lineage>
</organism>
<proteinExistence type="predicted"/>
<dbReference type="Proteomes" id="UP001604282">
    <property type="component" value="Unassembled WGS sequence"/>
</dbReference>
<dbReference type="InterPro" id="IPR028994">
    <property type="entry name" value="Integrin_alpha_N"/>
</dbReference>
<dbReference type="Gene3D" id="2.115.10.10">
    <property type="entry name" value="Tachylectin 2"/>
    <property type="match status" value="1"/>
</dbReference>
<feature type="region of interest" description="Disordered" evidence="2">
    <location>
        <begin position="474"/>
        <end position="496"/>
    </location>
</feature>
<evidence type="ECO:0000313" key="5">
    <source>
        <dbReference type="Proteomes" id="UP001604282"/>
    </source>
</evidence>
<dbReference type="Pfam" id="PF13517">
    <property type="entry name" value="FG-GAP_3"/>
    <property type="match status" value="1"/>
</dbReference>
<evidence type="ECO:0000313" key="4">
    <source>
        <dbReference type="EMBL" id="MFG3188338.1"/>
    </source>
</evidence>
<gene>
    <name evidence="4" type="ORF">ACGFYS_05305</name>
</gene>
<evidence type="ECO:0000256" key="2">
    <source>
        <dbReference type="SAM" id="MobiDB-lite"/>
    </source>
</evidence>
<dbReference type="InterPro" id="IPR013517">
    <property type="entry name" value="FG-GAP"/>
</dbReference>
<reference evidence="4 5" key="1">
    <citation type="submission" date="2024-10" db="EMBL/GenBank/DDBJ databases">
        <title>The Natural Products Discovery Center: Release of the First 8490 Sequenced Strains for Exploring Actinobacteria Biosynthetic Diversity.</title>
        <authorList>
            <person name="Kalkreuter E."/>
            <person name="Kautsar S.A."/>
            <person name="Yang D."/>
            <person name="Bader C.D."/>
            <person name="Teijaro C.N."/>
            <person name="Fluegel L."/>
            <person name="Davis C.M."/>
            <person name="Simpson J.R."/>
            <person name="Lauterbach L."/>
            <person name="Steele A.D."/>
            <person name="Gui C."/>
            <person name="Meng S."/>
            <person name="Li G."/>
            <person name="Viehrig K."/>
            <person name="Ye F."/>
            <person name="Su P."/>
            <person name="Kiefer A.F."/>
            <person name="Nichols A."/>
            <person name="Cepeda A.J."/>
            <person name="Yan W."/>
            <person name="Fan B."/>
            <person name="Jiang Y."/>
            <person name="Adhikari A."/>
            <person name="Zheng C.-J."/>
            <person name="Schuster L."/>
            <person name="Cowan T.M."/>
            <person name="Smanski M.J."/>
            <person name="Chevrette M.G."/>
            <person name="De Carvalho L.P.S."/>
            <person name="Shen B."/>
        </authorList>
    </citation>
    <scope>NUCLEOTIDE SEQUENCE [LARGE SCALE GENOMIC DNA]</scope>
    <source>
        <strain evidence="4 5">NPDC048229</strain>
    </source>
</reference>
<dbReference type="SUPFAM" id="SSF69318">
    <property type="entry name" value="Integrin alpha N-terminal domain"/>
    <property type="match status" value="1"/>
</dbReference>